<sequence>VEPIHDKDIPFENYFATFDRALVSVWSWLLNNYTSMDAWKSYHFVSLAKVAFSIFTAI</sequence>
<gene>
    <name evidence="1" type="ORF">GMARGA_LOCUS43624</name>
</gene>
<comment type="caution">
    <text evidence="1">The sequence shown here is derived from an EMBL/GenBank/DDBJ whole genome shotgun (WGS) entry which is preliminary data.</text>
</comment>
<feature type="non-terminal residue" evidence="1">
    <location>
        <position position="1"/>
    </location>
</feature>
<evidence type="ECO:0000313" key="2">
    <source>
        <dbReference type="Proteomes" id="UP000789901"/>
    </source>
</evidence>
<organism evidence="1 2">
    <name type="scientific">Gigaspora margarita</name>
    <dbReference type="NCBI Taxonomy" id="4874"/>
    <lineage>
        <taxon>Eukaryota</taxon>
        <taxon>Fungi</taxon>
        <taxon>Fungi incertae sedis</taxon>
        <taxon>Mucoromycota</taxon>
        <taxon>Glomeromycotina</taxon>
        <taxon>Glomeromycetes</taxon>
        <taxon>Diversisporales</taxon>
        <taxon>Gigasporaceae</taxon>
        <taxon>Gigaspora</taxon>
    </lineage>
</organism>
<name>A0ABN7XKC5_GIGMA</name>
<evidence type="ECO:0000313" key="1">
    <source>
        <dbReference type="EMBL" id="CAG8854803.1"/>
    </source>
</evidence>
<dbReference type="EMBL" id="CAJVQB010142563">
    <property type="protein sequence ID" value="CAG8854803.1"/>
    <property type="molecule type" value="Genomic_DNA"/>
</dbReference>
<reference evidence="1 2" key="1">
    <citation type="submission" date="2021-06" db="EMBL/GenBank/DDBJ databases">
        <authorList>
            <person name="Kallberg Y."/>
            <person name="Tangrot J."/>
            <person name="Rosling A."/>
        </authorList>
    </citation>
    <scope>NUCLEOTIDE SEQUENCE [LARGE SCALE GENOMIC DNA]</scope>
    <source>
        <strain evidence="1 2">120-4 pot B 10/14</strain>
    </source>
</reference>
<accession>A0ABN7XKC5</accession>
<proteinExistence type="predicted"/>
<keyword evidence="2" id="KW-1185">Reference proteome</keyword>
<dbReference type="Proteomes" id="UP000789901">
    <property type="component" value="Unassembled WGS sequence"/>
</dbReference>
<protein>
    <submittedName>
        <fullName evidence="1">27611_t:CDS:1</fullName>
    </submittedName>
</protein>
<feature type="non-terminal residue" evidence="1">
    <location>
        <position position="58"/>
    </location>
</feature>